<dbReference type="EMBL" id="VSRR010000199">
    <property type="protein sequence ID" value="MPC12125.1"/>
    <property type="molecule type" value="Genomic_DNA"/>
</dbReference>
<evidence type="ECO:0000313" key="3">
    <source>
        <dbReference type="Proteomes" id="UP000324222"/>
    </source>
</evidence>
<feature type="chain" id="PRO_5022774745" description="Secreted protein" evidence="1">
    <location>
        <begin position="24"/>
        <end position="112"/>
    </location>
</feature>
<keyword evidence="3" id="KW-1185">Reference proteome</keyword>
<gene>
    <name evidence="2" type="ORF">E2C01_004803</name>
</gene>
<dbReference type="AlphaFoldDB" id="A0A5B7CSB8"/>
<comment type="caution">
    <text evidence="2">The sequence shown here is derived from an EMBL/GenBank/DDBJ whole genome shotgun (WGS) entry which is preliminary data.</text>
</comment>
<organism evidence="2 3">
    <name type="scientific">Portunus trituberculatus</name>
    <name type="common">Swimming crab</name>
    <name type="synonym">Neptunus trituberculatus</name>
    <dbReference type="NCBI Taxonomy" id="210409"/>
    <lineage>
        <taxon>Eukaryota</taxon>
        <taxon>Metazoa</taxon>
        <taxon>Ecdysozoa</taxon>
        <taxon>Arthropoda</taxon>
        <taxon>Crustacea</taxon>
        <taxon>Multicrustacea</taxon>
        <taxon>Malacostraca</taxon>
        <taxon>Eumalacostraca</taxon>
        <taxon>Eucarida</taxon>
        <taxon>Decapoda</taxon>
        <taxon>Pleocyemata</taxon>
        <taxon>Brachyura</taxon>
        <taxon>Eubrachyura</taxon>
        <taxon>Portunoidea</taxon>
        <taxon>Portunidae</taxon>
        <taxon>Portuninae</taxon>
        <taxon>Portunus</taxon>
    </lineage>
</organism>
<feature type="signal peptide" evidence="1">
    <location>
        <begin position="1"/>
        <end position="23"/>
    </location>
</feature>
<name>A0A5B7CSB8_PORTR</name>
<protein>
    <recommendedName>
        <fullName evidence="4">Secreted protein</fullName>
    </recommendedName>
</protein>
<sequence>MSPHLHLLYPRLLVAVVWLGGRGSETVMSHDLIMGAGKRVAEAAGARRGMRIGSGNGRDATPHASTRLLHVSVPTFHSAPPAVVPAITLRLMAPPPASRLARHLCGRRDQRL</sequence>
<reference evidence="2 3" key="1">
    <citation type="submission" date="2019-05" db="EMBL/GenBank/DDBJ databases">
        <title>Another draft genome of Portunus trituberculatus and its Hox gene families provides insights of decapod evolution.</title>
        <authorList>
            <person name="Jeong J.-H."/>
            <person name="Song I."/>
            <person name="Kim S."/>
            <person name="Choi T."/>
            <person name="Kim D."/>
            <person name="Ryu S."/>
            <person name="Kim W."/>
        </authorList>
    </citation>
    <scope>NUCLEOTIDE SEQUENCE [LARGE SCALE GENOMIC DNA]</scope>
    <source>
        <tissue evidence="2">Muscle</tissue>
    </source>
</reference>
<accession>A0A5B7CSB8</accession>
<evidence type="ECO:0000256" key="1">
    <source>
        <dbReference type="SAM" id="SignalP"/>
    </source>
</evidence>
<proteinExistence type="predicted"/>
<keyword evidence="1" id="KW-0732">Signal</keyword>
<evidence type="ECO:0000313" key="2">
    <source>
        <dbReference type="EMBL" id="MPC12125.1"/>
    </source>
</evidence>
<evidence type="ECO:0008006" key="4">
    <source>
        <dbReference type="Google" id="ProtNLM"/>
    </source>
</evidence>
<dbReference type="Proteomes" id="UP000324222">
    <property type="component" value="Unassembled WGS sequence"/>
</dbReference>